<evidence type="ECO:0000313" key="1">
    <source>
        <dbReference type="EMBL" id="QHU15661.1"/>
    </source>
</evidence>
<dbReference type="AlphaFoldDB" id="A0A6C0KEP9"/>
<protein>
    <submittedName>
        <fullName evidence="1">Uncharacterized protein</fullName>
    </submittedName>
</protein>
<organism evidence="1">
    <name type="scientific">viral metagenome</name>
    <dbReference type="NCBI Taxonomy" id="1070528"/>
    <lineage>
        <taxon>unclassified sequences</taxon>
        <taxon>metagenomes</taxon>
        <taxon>organismal metagenomes</taxon>
    </lineage>
</organism>
<sequence>MSNLDNSEYESAEQADELWRVFFNQFSDDYVLHSVHSFFQNVEGMEAFFYYIMAKRVLVDNILQITEQYIHTMRAVQIIPHIVDGWEDFFLKTDYTLSPQLPNHEELERYRLKVYQVLIFLIPYLGESWSELNLYYRSCLKDYFLIRVDTT</sequence>
<name>A0A6C0KEP9_9ZZZZ</name>
<dbReference type="EMBL" id="MN740867">
    <property type="protein sequence ID" value="QHU15661.1"/>
    <property type="molecule type" value="Genomic_DNA"/>
</dbReference>
<proteinExistence type="predicted"/>
<reference evidence="1" key="1">
    <citation type="journal article" date="2020" name="Nature">
        <title>Giant virus diversity and host interactions through global metagenomics.</title>
        <authorList>
            <person name="Schulz F."/>
            <person name="Roux S."/>
            <person name="Paez-Espino D."/>
            <person name="Jungbluth S."/>
            <person name="Walsh D.A."/>
            <person name="Denef V.J."/>
            <person name="McMahon K.D."/>
            <person name="Konstantinidis K.T."/>
            <person name="Eloe-Fadrosh E.A."/>
            <person name="Kyrpides N.C."/>
            <person name="Woyke T."/>
        </authorList>
    </citation>
    <scope>NUCLEOTIDE SEQUENCE</scope>
    <source>
        <strain evidence="1">GVMAG-S-3300010158-109</strain>
    </source>
</reference>
<accession>A0A6C0KEP9</accession>